<dbReference type="PANTHER" id="PTHR37809:SF1">
    <property type="entry name" value="RIBOSOMAL PROTEIN S12 METHYLTHIOTRANSFERASE ACCESSORY FACTOR YCAO"/>
    <property type="match status" value="1"/>
</dbReference>
<dbReference type="Gene3D" id="3.30.1330.230">
    <property type="match status" value="1"/>
</dbReference>
<dbReference type="InterPro" id="IPR027624">
    <property type="entry name" value="TOMM_cyclo_SagD"/>
</dbReference>
<protein>
    <submittedName>
        <fullName evidence="2">Ribosomal protein S12 methylthiotransferase accessory factor</fullName>
    </submittedName>
</protein>
<keyword evidence="3" id="KW-1185">Reference proteome</keyword>
<accession>A0A4V2S6L6</accession>
<dbReference type="Proteomes" id="UP000295680">
    <property type="component" value="Unassembled WGS sequence"/>
</dbReference>
<evidence type="ECO:0000259" key="1">
    <source>
        <dbReference type="PROSITE" id="PS51664"/>
    </source>
</evidence>
<keyword evidence="2" id="KW-0687">Ribonucleoprotein</keyword>
<dbReference type="GO" id="GO:0016740">
    <property type="term" value="F:transferase activity"/>
    <property type="evidence" value="ECO:0007669"/>
    <property type="project" value="UniProtKB-KW"/>
</dbReference>
<dbReference type="Gene3D" id="3.30.160.660">
    <property type="match status" value="1"/>
</dbReference>
<comment type="caution">
    <text evidence="2">The sequence shown here is derived from an EMBL/GenBank/DDBJ whole genome shotgun (WGS) entry which is preliminary data.</text>
</comment>
<evidence type="ECO:0000313" key="2">
    <source>
        <dbReference type="EMBL" id="TCO56580.1"/>
    </source>
</evidence>
<gene>
    <name evidence="2" type="ORF">EV192_10653</name>
</gene>
<feature type="domain" description="YcaO" evidence="1">
    <location>
        <begin position="188"/>
        <end position="574"/>
    </location>
</feature>
<proteinExistence type="predicted"/>
<dbReference type="GO" id="GO:0005840">
    <property type="term" value="C:ribosome"/>
    <property type="evidence" value="ECO:0007669"/>
    <property type="project" value="UniProtKB-KW"/>
</dbReference>
<sequence length="574" mass="62251">MIRSYTLVDLATVDGPAVPVRHDGALVLLGPAVGGVCVSCAEHTRLATLGPGVPRGNSHMRLGGLPTPAMRPLLDKLIAEITASPSSYRETVVAVRTDLGTVTHHRVRPRPGGCSTCNPLPEDFAADAPSAPVSPGSLRGDNPLAAGLREELLDIRHGPVAGVFRTGHLPLAVVSAELVGDHVPREAGYGRTMDFADAERVALFESVERHNGMRPQRTGTFIEASFTELGPDRAVDPAGLGRYDPEHIDHPGFGLTPYRPHTRLRWVQGWSFTRQQPVAVPKNVAYWGAGGGPQVIAETSNGCGLGNSLAEAVLHGLFEVAERDAFLMAWYARTPLNRLRVPEGDLPHLVDRLAAIGYELMFFDATNDLGIPAVISVARYQGTSPDAPRIFYAAGAHPDPARAMRSAAAEVVVDVESMVDRVAADPVTYSRDRLLRLLESPELIRTMAEHVMVNALPEAADRHEFLFGQPTVALPEVDAHEFTDLRDLLDDYVARFCRLKLEIVAVDQSDPVTAARLGLYSAKVIVPGTLPMTFGHLHRRTRGLPRLLEVPQKLGRIRTQLAYESLALQPHPFP</sequence>
<reference evidence="2 3" key="1">
    <citation type="submission" date="2019-03" db="EMBL/GenBank/DDBJ databases">
        <title>Genomic Encyclopedia of Type Strains, Phase IV (KMG-IV): sequencing the most valuable type-strain genomes for metagenomic binning, comparative biology and taxonomic classification.</title>
        <authorList>
            <person name="Goeker M."/>
        </authorList>
    </citation>
    <scope>NUCLEOTIDE SEQUENCE [LARGE SCALE GENOMIC DNA]</scope>
    <source>
        <strain evidence="2 3">DSM 45934</strain>
    </source>
</reference>
<keyword evidence="2" id="KW-0808">Transferase</keyword>
<dbReference type="Gene3D" id="3.30.40.250">
    <property type="match status" value="1"/>
</dbReference>
<dbReference type="AlphaFoldDB" id="A0A4V2S6L6"/>
<name>A0A4V2S6L6_9PSEU</name>
<dbReference type="EMBL" id="SLWS01000006">
    <property type="protein sequence ID" value="TCO56580.1"/>
    <property type="molecule type" value="Genomic_DNA"/>
</dbReference>
<dbReference type="NCBIfam" id="TIGR03604">
    <property type="entry name" value="TOMM_cyclo_SagD"/>
    <property type="match status" value="1"/>
</dbReference>
<keyword evidence="2" id="KW-0689">Ribosomal protein</keyword>
<dbReference type="PROSITE" id="PS51664">
    <property type="entry name" value="YCAO"/>
    <property type="match status" value="1"/>
</dbReference>
<dbReference type="InterPro" id="IPR003776">
    <property type="entry name" value="YcaO-like_dom"/>
</dbReference>
<dbReference type="PANTHER" id="PTHR37809">
    <property type="entry name" value="RIBOSOMAL PROTEIN S12 METHYLTHIOTRANSFERASE ACCESSORY FACTOR YCAO"/>
    <property type="match status" value="1"/>
</dbReference>
<evidence type="ECO:0000313" key="3">
    <source>
        <dbReference type="Proteomes" id="UP000295680"/>
    </source>
</evidence>
<dbReference type="OrthoDB" id="2379922at2"/>
<dbReference type="RefSeq" id="WP_132119986.1">
    <property type="nucleotide sequence ID" value="NZ_SLWS01000006.1"/>
</dbReference>
<dbReference type="Pfam" id="PF02624">
    <property type="entry name" value="YcaO"/>
    <property type="match status" value="1"/>
</dbReference>
<organism evidence="2 3">
    <name type="scientific">Actinocrispum wychmicini</name>
    <dbReference type="NCBI Taxonomy" id="1213861"/>
    <lineage>
        <taxon>Bacteria</taxon>
        <taxon>Bacillati</taxon>
        <taxon>Actinomycetota</taxon>
        <taxon>Actinomycetes</taxon>
        <taxon>Pseudonocardiales</taxon>
        <taxon>Pseudonocardiaceae</taxon>
        <taxon>Actinocrispum</taxon>
    </lineage>
</organism>